<dbReference type="Pfam" id="PF00106">
    <property type="entry name" value="adh_short"/>
    <property type="match status" value="1"/>
</dbReference>
<evidence type="ECO:0000259" key="4">
    <source>
        <dbReference type="SMART" id="SM00822"/>
    </source>
</evidence>
<dbReference type="SMART" id="SM00822">
    <property type="entry name" value="PKS_KR"/>
    <property type="match status" value="1"/>
</dbReference>
<dbReference type="SUPFAM" id="SSF51735">
    <property type="entry name" value="NAD(P)-binding Rossmann-fold domains"/>
    <property type="match status" value="1"/>
</dbReference>
<dbReference type="PRINTS" id="PR00081">
    <property type="entry name" value="GDHRDH"/>
</dbReference>
<gene>
    <name evidence="5" type="ORF">CARN1_0295</name>
</gene>
<dbReference type="InterPro" id="IPR036291">
    <property type="entry name" value="NAD(P)-bd_dom_sf"/>
</dbReference>
<reference evidence="5" key="1">
    <citation type="submission" date="2009-10" db="EMBL/GenBank/DDBJ databases">
        <title>Diversity of trophic interactions inside an arsenic-rich microbial ecosystem.</title>
        <authorList>
            <person name="Bertin P.N."/>
            <person name="Heinrich-Salmeron A."/>
            <person name="Pelletier E."/>
            <person name="Goulhen-Chollet F."/>
            <person name="Arsene-Ploetze F."/>
            <person name="Gallien S."/>
            <person name="Calteau A."/>
            <person name="Vallenet D."/>
            <person name="Casiot C."/>
            <person name="Chane-Woon-Ming B."/>
            <person name="Giloteaux L."/>
            <person name="Barakat M."/>
            <person name="Bonnefoy V."/>
            <person name="Bruneel O."/>
            <person name="Chandler M."/>
            <person name="Cleiss J."/>
            <person name="Duran R."/>
            <person name="Elbaz-Poulichet F."/>
            <person name="Fonknechten N."/>
            <person name="Lauga B."/>
            <person name="Mornico D."/>
            <person name="Ortet P."/>
            <person name="Schaeffer C."/>
            <person name="Siguier P."/>
            <person name="Alexander Thil Smith A."/>
            <person name="Van Dorsselaer A."/>
            <person name="Weissenbach J."/>
            <person name="Medigue C."/>
            <person name="Le Paslier D."/>
        </authorList>
    </citation>
    <scope>NUCLEOTIDE SEQUENCE</scope>
</reference>
<dbReference type="GO" id="GO:0031132">
    <property type="term" value="F:serine 3-dehydrogenase activity"/>
    <property type="evidence" value="ECO:0007669"/>
    <property type="project" value="UniProtKB-EC"/>
</dbReference>
<dbReference type="InterPro" id="IPR002347">
    <property type="entry name" value="SDR_fam"/>
</dbReference>
<evidence type="ECO:0000313" key="5">
    <source>
        <dbReference type="EMBL" id="CBH75120.1"/>
    </source>
</evidence>
<dbReference type="PANTHER" id="PTHR44196:SF1">
    <property type="entry name" value="DEHYDROGENASE_REDUCTASE SDR FAMILY MEMBER 7B"/>
    <property type="match status" value="1"/>
</dbReference>
<name>E6PF84_9ZZZZ</name>
<dbReference type="GO" id="GO:0016020">
    <property type="term" value="C:membrane"/>
    <property type="evidence" value="ECO:0007669"/>
    <property type="project" value="TreeGrafter"/>
</dbReference>
<dbReference type="EMBL" id="CABL01000005">
    <property type="protein sequence ID" value="CBH75120.1"/>
    <property type="molecule type" value="Genomic_DNA"/>
</dbReference>
<organism evidence="5">
    <name type="scientific">mine drainage metagenome</name>
    <dbReference type="NCBI Taxonomy" id="410659"/>
    <lineage>
        <taxon>unclassified sequences</taxon>
        <taxon>metagenomes</taxon>
        <taxon>ecological metagenomes</taxon>
    </lineage>
</organism>
<accession>E6PF84</accession>
<dbReference type="AlphaFoldDB" id="E6PF84"/>
<evidence type="ECO:0000256" key="1">
    <source>
        <dbReference type="ARBA" id="ARBA00006484"/>
    </source>
</evidence>
<keyword evidence="2 5" id="KW-0560">Oxidoreductase</keyword>
<comment type="similarity">
    <text evidence="1">Belongs to the short-chain dehydrogenases/reductases (SDR) family.</text>
</comment>
<evidence type="ECO:0000256" key="3">
    <source>
        <dbReference type="SAM" id="MobiDB-lite"/>
    </source>
</evidence>
<dbReference type="EC" id="1.1.1.276" evidence="5"/>
<sequence>MSAERHGIIVTGASSGIGRAIAVLAARRGYAVLAIARRADRLAALAAELGDGRAFATLACDVTDADAPARIAAAARSALPRIDILLHNAGAARAGTLLEQNDAAIREQWELHLAAPLRITRTLLPDLRATHGAIAMMGSGLAVMPVPGFGAYCAAKAAVRAACTQLRRELRADGIAVSYCDPGVVETEFSAVSGTAAPGGMRRADPRQVARRLLDGIERRRPRIDANRMQPWLLGFARAFPGLADAAIARIVSRAHAAAPEAEQPRADAATPEPTPDTARPSAFEDALAPLARRMERVKLPIAFLASLLVAGSEIDIGEAAMRWAGMPNKNERALLGEAFDALVAAGYLERIDPQRLRVLRGAEPLERNGDKEQ</sequence>
<comment type="caution">
    <text evidence="5">The sequence shown here is derived from an EMBL/GenBank/DDBJ whole genome shotgun (WGS) entry which is preliminary data.</text>
</comment>
<feature type="domain" description="Ketoreductase" evidence="4">
    <location>
        <begin position="6"/>
        <end position="188"/>
    </location>
</feature>
<proteinExistence type="inferred from homology"/>
<dbReference type="PANTHER" id="PTHR44196">
    <property type="entry name" value="DEHYDROGENASE/REDUCTASE SDR FAMILY MEMBER 7B"/>
    <property type="match status" value="1"/>
</dbReference>
<dbReference type="Gene3D" id="3.40.50.720">
    <property type="entry name" value="NAD(P)-binding Rossmann-like Domain"/>
    <property type="match status" value="1"/>
</dbReference>
<dbReference type="InterPro" id="IPR057326">
    <property type="entry name" value="KR_dom"/>
</dbReference>
<feature type="region of interest" description="Disordered" evidence="3">
    <location>
        <begin position="259"/>
        <end position="281"/>
    </location>
</feature>
<evidence type="ECO:0000256" key="2">
    <source>
        <dbReference type="ARBA" id="ARBA00023002"/>
    </source>
</evidence>
<protein>
    <submittedName>
        <fullName evidence="5">Putative Serine 3-dehydrogenase</fullName>
        <ecNumber evidence="5">1.1.1.276</ecNumber>
    </submittedName>
</protein>